<comment type="caution">
    <text evidence="1">The sequence shown here is derived from an EMBL/GenBank/DDBJ whole genome shotgun (WGS) entry which is preliminary data.</text>
</comment>
<organism evidence="1 2">
    <name type="scientific">Mucuna pruriens</name>
    <name type="common">Velvet bean</name>
    <name type="synonym">Dolichos pruriens</name>
    <dbReference type="NCBI Taxonomy" id="157652"/>
    <lineage>
        <taxon>Eukaryota</taxon>
        <taxon>Viridiplantae</taxon>
        <taxon>Streptophyta</taxon>
        <taxon>Embryophyta</taxon>
        <taxon>Tracheophyta</taxon>
        <taxon>Spermatophyta</taxon>
        <taxon>Magnoliopsida</taxon>
        <taxon>eudicotyledons</taxon>
        <taxon>Gunneridae</taxon>
        <taxon>Pentapetalae</taxon>
        <taxon>rosids</taxon>
        <taxon>fabids</taxon>
        <taxon>Fabales</taxon>
        <taxon>Fabaceae</taxon>
        <taxon>Papilionoideae</taxon>
        <taxon>50 kb inversion clade</taxon>
        <taxon>NPAAA clade</taxon>
        <taxon>indigoferoid/millettioid clade</taxon>
        <taxon>Phaseoleae</taxon>
        <taxon>Mucuna</taxon>
    </lineage>
</organism>
<dbReference type="Proteomes" id="UP000257109">
    <property type="component" value="Unassembled WGS sequence"/>
</dbReference>
<dbReference type="OrthoDB" id="529980at2759"/>
<name>A0A371EI34_MUCPR</name>
<evidence type="ECO:0000313" key="1">
    <source>
        <dbReference type="EMBL" id="RDX65705.1"/>
    </source>
</evidence>
<reference evidence="1" key="1">
    <citation type="submission" date="2018-05" db="EMBL/GenBank/DDBJ databases">
        <title>Draft genome of Mucuna pruriens seed.</title>
        <authorList>
            <person name="Nnadi N.E."/>
            <person name="Vos R."/>
            <person name="Hasami M.H."/>
            <person name="Devisetty U.K."/>
            <person name="Aguiy J.C."/>
        </authorList>
    </citation>
    <scope>NUCLEOTIDE SEQUENCE [LARGE SCALE GENOMIC DNA]</scope>
    <source>
        <strain evidence="1">JCA_2017</strain>
    </source>
</reference>
<feature type="non-terminal residue" evidence="1">
    <location>
        <position position="1"/>
    </location>
</feature>
<dbReference type="InterPro" id="IPR043128">
    <property type="entry name" value="Rev_trsase/Diguanyl_cyclase"/>
</dbReference>
<dbReference type="PANTHER" id="PTHR35046">
    <property type="entry name" value="ZINC KNUCKLE (CCHC-TYPE) FAMILY PROTEIN"/>
    <property type="match status" value="1"/>
</dbReference>
<dbReference type="Gene3D" id="3.30.70.270">
    <property type="match status" value="2"/>
</dbReference>
<sequence>MVREGDEWKTTFKTKIGLYEWLVMPFSLTNVPSTFMRLMNFLRSLIGNCMTVTFLSFVVGSCGVKVDEEKVKAIQDWPTPKIMGEVRSFHGLASFYMRFVKDSSTIAAPLNEIVTNSVGVLQTWQHYLLPKEFVIYSDHEALKNLRGQEQFPCVIKYKQGKMNIAIDAFSRRHALIVILEAKMLRLDCIKKLHGGFLFKGNKFCVPISFIWQLLVREAHEGDLVGHFGELKTFDILSDISIGLI</sequence>
<keyword evidence="2" id="KW-1185">Reference proteome</keyword>
<proteinExistence type="predicted"/>
<dbReference type="PANTHER" id="PTHR35046:SF9">
    <property type="entry name" value="RNA-DIRECTED DNA POLYMERASE"/>
    <property type="match status" value="1"/>
</dbReference>
<gene>
    <name evidence="1" type="primary">pol</name>
    <name evidence="1" type="ORF">CR513_55617</name>
</gene>
<dbReference type="SUPFAM" id="SSF56672">
    <property type="entry name" value="DNA/RNA polymerases"/>
    <property type="match status" value="1"/>
</dbReference>
<dbReference type="InterPro" id="IPR043502">
    <property type="entry name" value="DNA/RNA_pol_sf"/>
</dbReference>
<protein>
    <submittedName>
        <fullName evidence="1">Retrovirus-related Pol polyprotein from transposon gypsy</fullName>
    </submittedName>
</protein>
<evidence type="ECO:0000313" key="2">
    <source>
        <dbReference type="Proteomes" id="UP000257109"/>
    </source>
</evidence>
<dbReference type="EMBL" id="QJKJ01013772">
    <property type="protein sequence ID" value="RDX65705.1"/>
    <property type="molecule type" value="Genomic_DNA"/>
</dbReference>
<dbReference type="Gene3D" id="3.10.10.10">
    <property type="entry name" value="HIV Type 1 Reverse Transcriptase, subunit A, domain 1"/>
    <property type="match status" value="1"/>
</dbReference>
<accession>A0A371EI34</accession>
<dbReference type="AlphaFoldDB" id="A0A371EI34"/>